<sequence length="200" mass="22235">MDVSLEKVADPTLIEMGKNLKEAMKMLEDSQRRTEEENGKKLTSGDIPGPLQGSGQDMVSILQLVQNLMHGDEDEEPQSARVQNIGEQGHIALLGHSLGAYISTLDKEKLRKLTTRILSDTTLWLCRIFRYENGCAYFHEEEREGLAKICRLAIHSRYEVTGSWPLMTARVCASRSPVALPSPQAMPSACQASRAELEGH</sequence>
<comment type="caution">
    <text evidence="5">The sequence shown here is derived from an EMBL/GenBank/DDBJ whole genome shotgun (WGS) entry which is preliminary data.</text>
</comment>
<dbReference type="Proteomes" id="UP000593571">
    <property type="component" value="Unassembled WGS sequence"/>
</dbReference>
<keyword evidence="3" id="KW-0456">Lyase</keyword>
<gene>
    <name evidence="5" type="ORF">HJG63_015110</name>
</gene>
<protein>
    <submittedName>
        <fullName evidence="5">Pyridoxal dependent decarboxylase domain containing 1</fullName>
    </submittedName>
</protein>
<dbReference type="PANTHER" id="PTHR42735">
    <property type="match status" value="1"/>
</dbReference>
<proteinExistence type="predicted"/>
<evidence type="ECO:0000313" key="5">
    <source>
        <dbReference type="EMBL" id="KAF6441823.1"/>
    </source>
</evidence>
<feature type="compositionally biased region" description="Basic and acidic residues" evidence="4">
    <location>
        <begin position="29"/>
        <end position="40"/>
    </location>
</feature>
<dbReference type="AlphaFoldDB" id="A0A7J8F2B9"/>
<keyword evidence="2" id="KW-0663">Pyridoxal phosphate</keyword>
<organism evidence="5 6">
    <name type="scientific">Rousettus aegyptiacus</name>
    <name type="common">Egyptian fruit bat</name>
    <name type="synonym">Pteropus aegyptiacus</name>
    <dbReference type="NCBI Taxonomy" id="9407"/>
    <lineage>
        <taxon>Eukaryota</taxon>
        <taxon>Metazoa</taxon>
        <taxon>Chordata</taxon>
        <taxon>Craniata</taxon>
        <taxon>Vertebrata</taxon>
        <taxon>Euteleostomi</taxon>
        <taxon>Mammalia</taxon>
        <taxon>Eutheria</taxon>
        <taxon>Laurasiatheria</taxon>
        <taxon>Chiroptera</taxon>
        <taxon>Yinpterochiroptera</taxon>
        <taxon>Pteropodoidea</taxon>
        <taxon>Pteropodidae</taxon>
        <taxon>Rousettinae</taxon>
        <taxon>Rousettus</taxon>
    </lineage>
</organism>
<feature type="region of interest" description="Disordered" evidence="4">
    <location>
        <begin position="29"/>
        <end position="50"/>
    </location>
</feature>
<comment type="cofactor">
    <cofactor evidence="1">
        <name>pyridoxal 5'-phosphate</name>
        <dbReference type="ChEBI" id="CHEBI:597326"/>
    </cofactor>
</comment>
<dbReference type="EMBL" id="JACASE010000008">
    <property type="protein sequence ID" value="KAF6441823.1"/>
    <property type="molecule type" value="Genomic_DNA"/>
</dbReference>
<evidence type="ECO:0000256" key="2">
    <source>
        <dbReference type="ARBA" id="ARBA00022898"/>
    </source>
</evidence>
<keyword evidence="6" id="KW-1185">Reference proteome</keyword>
<name>A0A7J8F2B9_ROUAE</name>
<evidence type="ECO:0000256" key="3">
    <source>
        <dbReference type="ARBA" id="ARBA00023239"/>
    </source>
</evidence>
<reference evidence="5 6" key="1">
    <citation type="journal article" date="2020" name="Nature">
        <title>Six reference-quality genomes reveal evolution of bat adaptations.</title>
        <authorList>
            <person name="Jebb D."/>
            <person name="Huang Z."/>
            <person name="Pippel M."/>
            <person name="Hughes G.M."/>
            <person name="Lavrichenko K."/>
            <person name="Devanna P."/>
            <person name="Winkler S."/>
            <person name="Jermiin L.S."/>
            <person name="Skirmuntt E.C."/>
            <person name="Katzourakis A."/>
            <person name="Burkitt-Gray L."/>
            <person name="Ray D.A."/>
            <person name="Sullivan K.A.M."/>
            <person name="Roscito J.G."/>
            <person name="Kirilenko B.M."/>
            <person name="Davalos L.M."/>
            <person name="Corthals A.P."/>
            <person name="Power M.L."/>
            <person name="Jones G."/>
            <person name="Ransome R.D."/>
            <person name="Dechmann D.K.N."/>
            <person name="Locatelli A.G."/>
            <person name="Puechmaille S.J."/>
            <person name="Fedrigo O."/>
            <person name="Jarvis E.D."/>
            <person name="Hiller M."/>
            <person name="Vernes S.C."/>
            <person name="Myers E.W."/>
            <person name="Teeling E.C."/>
        </authorList>
    </citation>
    <scope>NUCLEOTIDE SEQUENCE [LARGE SCALE GENOMIC DNA]</scope>
    <source>
        <strain evidence="5">MRouAeg1</strain>
        <tissue evidence="5">Muscle</tissue>
    </source>
</reference>
<accession>A0A7J8F2B9</accession>
<dbReference type="PANTHER" id="PTHR42735:SF1">
    <property type="entry name" value="PYRIDOXAL-DEPENDENT DECARBOXYLASE DOMAIN-CONTAINING PROTEIN 1-RELATED"/>
    <property type="match status" value="1"/>
</dbReference>
<evidence type="ECO:0000256" key="1">
    <source>
        <dbReference type="ARBA" id="ARBA00001933"/>
    </source>
</evidence>
<evidence type="ECO:0000256" key="4">
    <source>
        <dbReference type="SAM" id="MobiDB-lite"/>
    </source>
</evidence>
<evidence type="ECO:0000313" key="6">
    <source>
        <dbReference type="Proteomes" id="UP000593571"/>
    </source>
</evidence>
<dbReference type="InterPro" id="IPR050477">
    <property type="entry name" value="GrpII_AminoAcid_Decarb"/>
</dbReference>